<proteinExistence type="predicted"/>
<gene>
    <name evidence="1" type="ORF">JG688_00013259</name>
</gene>
<sequence>MKRNVWFQLVDARSRRSFEGTCAFVVELSEQALIVNFQQAVKGIYADNHLERIPASDLKVYKDWKAYVGGDPPEVPRQEPLLADVAIGEFGETMATGLIVEVPARPRARKKSKEKVEGGSLVKRQKRDFQWKSDDRVYSLNDDTMFFVDQDRATQQLLDFHQRNYKRAVRKGGQTWVIHIVDDVFGLRKSTFEEDYIRRCELLWKGLPQAKKQTDFLNIVRKYHTITIAFVPDNLLDKMVN</sequence>
<comment type="caution">
    <text evidence="1">The sequence shown here is derived from an EMBL/GenBank/DDBJ whole genome shotgun (WGS) entry which is preliminary data.</text>
</comment>
<organism evidence="1 2">
    <name type="scientific">Phytophthora aleatoria</name>
    <dbReference type="NCBI Taxonomy" id="2496075"/>
    <lineage>
        <taxon>Eukaryota</taxon>
        <taxon>Sar</taxon>
        <taxon>Stramenopiles</taxon>
        <taxon>Oomycota</taxon>
        <taxon>Peronosporomycetes</taxon>
        <taxon>Peronosporales</taxon>
        <taxon>Peronosporaceae</taxon>
        <taxon>Phytophthora</taxon>
    </lineage>
</organism>
<keyword evidence="2" id="KW-1185">Reference proteome</keyword>
<name>A0A8J5J1W1_9STRA</name>
<reference evidence="1" key="1">
    <citation type="submission" date="2021-01" db="EMBL/GenBank/DDBJ databases">
        <title>Phytophthora aleatoria, a newly-described species from Pinus radiata is distinct from Phytophthora cactorum isolates based on comparative genomics.</title>
        <authorList>
            <person name="Mcdougal R."/>
            <person name="Panda P."/>
            <person name="Williams N."/>
            <person name="Studholme D.J."/>
        </authorList>
    </citation>
    <scope>NUCLEOTIDE SEQUENCE</scope>
    <source>
        <strain evidence="1">NZFS 4037</strain>
    </source>
</reference>
<dbReference type="Proteomes" id="UP000709295">
    <property type="component" value="Unassembled WGS sequence"/>
</dbReference>
<evidence type="ECO:0000313" key="2">
    <source>
        <dbReference type="Proteomes" id="UP000709295"/>
    </source>
</evidence>
<evidence type="ECO:0000313" key="1">
    <source>
        <dbReference type="EMBL" id="KAG6952480.1"/>
    </source>
</evidence>
<dbReference type="EMBL" id="JAENGY010001108">
    <property type="protein sequence ID" value="KAG6952480.1"/>
    <property type="molecule type" value="Genomic_DNA"/>
</dbReference>
<dbReference type="AlphaFoldDB" id="A0A8J5J1W1"/>
<accession>A0A8J5J1W1</accession>
<protein>
    <submittedName>
        <fullName evidence="1">Uncharacterized protein</fullName>
    </submittedName>
</protein>